<reference evidence="1" key="1">
    <citation type="submission" date="2021-05" db="EMBL/GenBank/DDBJ databases">
        <authorList>
            <person name="Alioto T."/>
            <person name="Alioto T."/>
            <person name="Gomez Garrido J."/>
        </authorList>
    </citation>
    <scope>NUCLEOTIDE SEQUENCE</scope>
</reference>
<dbReference type="EMBL" id="HBUE01319305">
    <property type="protein sequence ID" value="CAG6587136.1"/>
    <property type="molecule type" value="Transcribed_RNA"/>
</dbReference>
<organism evidence="1">
    <name type="scientific">Culex pipiens</name>
    <name type="common">House mosquito</name>
    <dbReference type="NCBI Taxonomy" id="7175"/>
    <lineage>
        <taxon>Eukaryota</taxon>
        <taxon>Metazoa</taxon>
        <taxon>Ecdysozoa</taxon>
        <taxon>Arthropoda</taxon>
        <taxon>Hexapoda</taxon>
        <taxon>Insecta</taxon>
        <taxon>Pterygota</taxon>
        <taxon>Neoptera</taxon>
        <taxon>Endopterygota</taxon>
        <taxon>Diptera</taxon>
        <taxon>Nematocera</taxon>
        <taxon>Culicoidea</taxon>
        <taxon>Culicidae</taxon>
        <taxon>Culicinae</taxon>
        <taxon>Culicini</taxon>
        <taxon>Culex</taxon>
        <taxon>Culex</taxon>
    </lineage>
</organism>
<dbReference type="AlphaFoldDB" id="A0A8D8HHF0"/>
<name>A0A8D8HHF0_CULPI</name>
<keyword evidence="1" id="KW-0675">Receptor</keyword>
<proteinExistence type="predicted"/>
<evidence type="ECO:0000313" key="1">
    <source>
        <dbReference type="EMBL" id="CAG6535169.1"/>
    </source>
</evidence>
<sequence>MYLRVLQSQALSNHNLQQLTCISELFRCMDSFDFESQEHLLKQLQNDMLIRQAYTQYLMNCRQAMLSTIDVLESFNRQLETESHISVHHILMVSVKMFKILHFCLRSCFRWFGIHAGSRNVELRRQL</sequence>
<dbReference type="EMBL" id="HBUE01212813">
    <property type="protein sequence ID" value="CAG6535169.1"/>
    <property type="molecule type" value="Transcribed_RNA"/>
</dbReference>
<accession>A0A8D8HHF0</accession>
<protein>
    <submittedName>
        <fullName evidence="1">Receptor-mediated endocytosis protein 6 homolog</fullName>
    </submittedName>
</protein>